<reference evidence="4" key="2">
    <citation type="submission" date="2020-01" db="EMBL/GenBank/DDBJ databases">
        <authorList>
            <person name="Korhonen P.K.K."/>
            <person name="Guangxu M.G."/>
            <person name="Wang T.W."/>
            <person name="Stroehlein A.J.S."/>
            <person name="Young N.D."/>
            <person name="Ang C.-S.A."/>
            <person name="Fernando D.W.F."/>
            <person name="Lu H.L."/>
            <person name="Taylor S.T."/>
            <person name="Ehtesham M.E.M."/>
            <person name="Najaraj S.H.N."/>
            <person name="Harsha G.H.G."/>
            <person name="Madugundu A.M."/>
            <person name="Renuse S.R."/>
            <person name="Holt D.H."/>
            <person name="Pandey A.P."/>
            <person name="Papenfuss A.P."/>
            <person name="Gasser R.B.G."/>
            <person name="Fischer K.F."/>
        </authorList>
    </citation>
    <scope>NUCLEOTIDE SEQUENCE</scope>
    <source>
        <strain evidence="4">SSS_KF_BRIS2020</strain>
    </source>
</reference>
<evidence type="ECO:0000313" key="5">
    <source>
        <dbReference type="EnsemblMetazoa" id="KAF7487721.1"/>
    </source>
</evidence>
<dbReference type="OrthoDB" id="498368at2759"/>
<feature type="domain" description="Cathepsin propeptide inhibitor" evidence="3">
    <location>
        <begin position="24"/>
        <end position="84"/>
    </location>
</feature>
<dbReference type="InterPro" id="IPR013201">
    <property type="entry name" value="Prot_inhib_I29"/>
</dbReference>
<dbReference type="PANTHER" id="PTHR12411">
    <property type="entry name" value="CYSTEINE PROTEASE FAMILY C1-RELATED"/>
    <property type="match status" value="1"/>
</dbReference>
<dbReference type="GO" id="GO:0008234">
    <property type="term" value="F:cysteine-type peptidase activity"/>
    <property type="evidence" value="ECO:0007669"/>
    <property type="project" value="InterPro"/>
</dbReference>
<dbReference type="InterPro" id="IPR013128">
    <property type="entry name" value="Peptidase_C1A"/>
</dbReference>
<dbReference type="EnsemblMetazoa" id="SSS_4560s_mrna">
    <property type="protein sequence ID" value="KAF7487721.1"/>
    <property type="gene ID" value="SSS_4560"/>
</dbReference>
<dbReference type="InterPro" id="IPR000668">
    <property type="entry name" value="Peptidase_C1A_C"/>
</dbReference>
<dbReference type="Gene3D" id="3.90.70.10">
    <property type="entry name" value="Cysteine proteinases"/>
    <property type="match status" value="1"/>
</dbReference>
<dbReference type="GO" id="GO:0006508">
    <property type="term" value="P:proteolysis"/>
    <property type="evidence" value="ECO:0007669"/>
    <property type="project" value="InterPro"/>
</dbReference>
<dbReference type="Pfam" id="PF08246">
    <property type="entry name" value="Inhibitor_I29"/>
    <property type="match status" value="1"/>
</dbReference>
<dbReference type="InterPro" id="IPR038765">
    <property type="entry name" value="Papain-like_cys_pep_sf"/>
</dbReference>
<dbReference type="AlphaFoldDB" id="A0A834R0I9"/>
<sequence>MFFLRLLIDFLIIKHSTDLIQIKFESFINEFRKPYLNDPIEYLRRIRNFEKSLMRIQYLNSFRLHNESAYFGLTKYSDLSPEEFRQLSNLNFLLIIKIFMANLVLKNNRKSSTNKRFKKRRHIISGTELENANIPPKFDWRDKNKVNPVRNQGKCGACWAFSIAATVESMVAIKTEKLYSFSAQQLIDCVDQNRGCQGGDTCSTLEWITKNNITIETSDDYPERDYADECHSNAKKPGIGVRSDLICEDFIENESKMIELIYNHGPLIAAVDASTWQNYLGGIVQYHCFSDRNHAVQITGYDLTGPIPFYKVRNTWDINFGIDGYIHIAIGNNLCGIAEEVSALNTQDIPSSFYN</sequence>
<evidence type="ECO:0000259" key="2">
    <source>
        <dbReference type="SMART" id="SM00645"/>
    </source>
</evidence>
<keyword evidence="6" id="KW-1185">Reference proteome</keyword>
<evidence type="ECO:0000313" key="4">
    <source>
        <dbReference type="EMBL" id="KAF7487721.1"/>
    </source>
</evidence>
<comment type="similarity">
    <text evidence="1">Belongs to the peptidase C1 family.</text>
</comment>
<dbReference type="InterPro" id="IPR039417">
    <property type="entry name" value="Peptidase_C1A_papain-like"/>
</dbReference>
<proteinExistence type="inferred from homology"/>
<dbReference type="SMART" id="SM00645">
    <property type="entry name" value="Pept_C1"/>
    <property type="match status" value="1"/>
</dbReference>
<protein>
    <submittedName>
        <fullName evidence="4">Cathepsin O</fullName>
    </submittedName>
</protein>
<evidence type="ECO:0000313" key="6">
    <source>
        <dbReference type="Proteomes" id="UP000070412"/>
    </source>
</evidence>
<dbReference type="Proteomes" id="UP000070412">
    <property type="component" value="Unassembled WGS sequence"/>
</dbReference>
<dbReference type="Pfam" id="PF00112">
    <property type="entry name" value="Peptidase_C1"/>
    <property type="match status" value="1"/>
</dbReference>
<feature type="domain" description="Peptidase C1A papain C-terminal" evidence="2">
    <location>
        <begin position="134"/>
        <end position="345"/>
    </location>
</feature>
<dbReference type="SMART" id="SM00848">
    <property type="entry name" value="Inhibitor_I29"/>
    <property type="match status" value="1"/>
</dbReference>
<evidence type="ECO:0000259" key="3">
    <source>
        <dbReference type="SMART" id="SM00848"/>
    </source>
</evidence>
<gene>
    <name evidence="4" type="ORF">SSS_4560</name>
</gene>
<accession>A0A834R0I9</accession>
<name>A0A834R0I9_SARSC</name>
<dbReference type="CDD" id="cd02248">
    <property type="entry name" value="Peptidase_C1A"/>
    <property type="match status" value="1"/>
</dbReference>
<evidence type="ECO:0000256" key="1">
    <source>
        <dbReference type="ARBA" id="ARBA00008455"/>
    </source>
</evidence>
<organism evidence="4">
    <name type="scientific">Sarcoptes scabiei</name>
    <name type="common">Itch mite</name>
    <name type="synonym">Acarus scabiei</name>
    <dbReference type="NCBI Taxonomy" id="52283"/>
    <lineage>
        <taxon>Eukaryota</taxon>
        <taxon>Metazoa</taxon>
        <taxon>Ecdysozoa</taxon>
        <taxon>Arthropoda</taxon>
        <taxon>Chelicerata</taxon>
        <taxon>Arachnida</taxon>
        <taxon>Acari</taxon>
        <taxon>Acariformes</taxon>
        <taxon>Sarcoptiformes</taxon>
        <taxon>Astigmata</taxon>
        <taxon>Psoroptidia</taxon>
        <taxon>Sarcoptoidea</taxon>
        <taxon>Sarcoptidae</taxon>
        <taxon>Sarcoptinae</taxon>
        <taxon>Sarcoptes</taxon>
    </lineage>
</organism>
<dbReference type="EMBL" id="WVUK01000066">
    <property type="protein sequence ID" value="KAF7487721.1"/>
    <property type="molecule type" value="Genomic_DNA"/>
</dbReference>
<dbReference type="SUPFAM" id="SSF54001">
    <property type="entry name" value="Cysteine proteinases"/>
    <property type="match status" value="1"/>
</dbReference>
<reference evidence="6" key="1">
    <citation type="journal article" date="2020" name="PLoS Negl. Trop. Dis.">
        <title>High-quality nuclear genome for Sarcoptes scabiei-A critical resource for a neglected parasite.</title>
        <authorList>
            <person name="Korhonen P.K."/>
            <person name="Gasser R.B."/>
            <person name="Ma G."/>
            <person name="Wang T."/>
            <person name="Stroehlein A.J."/>
            <person name="Young N.D."/>
            <person name="Ang C.S."/>
            <person name="Fernando D.D."/>
            <person name="Lu H.C."/>
            <person name="Taylor S."/>
            <person name="Reynolds S.L."/>
            <person name="Mofiz E."/>
            <person name="Najaraj S.H."/>
            <person name="Gowda H."/>
            <person name="Madugundu A."/>
            <person name="Renuse S."/>
            <person name="Holt D."/>
            <person name="Pandey A."/>
            <person name="Papenfuss A.T."/>
            <person name="Fischer K."/>
        </authorList>
    </citation>
    <scope>NUCLEOTIDE SEQUENCE [LARGE SCALE GENOMIC DNA]</scope>
</reference>
<reference evidence="5" key="3">
    <citation type="submission" date="2022-06" db="UniProtKB">
        <authorList>
            <consortium name="EnsemblMetazoa"/>
        </authorList>
    </citation>
    <scope>IDENTIFICATION</scope>
</reference>